<keyword evidence="4" id="KW-1185">Reference proteome</keyword>
<dbReference type="GO" id="GO:0030414">
    <property type="term" value="F:peptidase inhibitor activity"/>
    <property type="evidence" value="ECO:0007669"/>
    <property type="project" value="UniProtKB-KW"/>
</dbReference>
<dbReference type="Gene3D" id="2.40.128.10">
    <property type="match status" value="1"/>
</dbReference>
<reference evidence="3 4" key="1">
    <citation type="submission" date="2016-10" db="EMBL/GenBank/DDBJ databases">
        <authorList>
            <person name="Varghese N."/>
            <person name="Submissions S."/>
        </authorList>
    </citation>
    <scope>NUCLEOTIDE SEQUENCE [LARGE SCALE GENOMIC DNA]</scope>
    <source>
        <strain evidence="3 4">DSM 16392</strain>
    </source>
</reference>
<dbReference type="InterPro" id="IPR021140">
    <property type="entry name" value="Inh/Omp19"/>
</dbReference>
<keyword evidence="1" id="KW-0732">Signal</keyword>
<evidence type="ECO:0000313" key="4">
    <source>
        <dbReference type="Proteomes" id="UP000199598"/>
    </source>
</evidence>
<name>A0A1I4CFU1_9HYPH</name>
<dbReference type="Proteomes" id="UP000199598">
    <property type="component" value="Unassembled WGS sequence"/>
</dbReference>
<dbReference type="PROSITE" id="PS51257">
    <property type="entry name" value="PROKAR_LIPOPROTEIN"/>
    <property type="match status" value="1"/>
</dbReference>
<proteinExistence type="predicted"/>
<sequence length="147" mass="15526">MQFKTFIISIGFAVAGCVPTYVGDPADLVEPAVKKSNANLAVASTQKTAEKLAAIAALAGKWSVIRGEGQTPCALQLKTAQFGGNYAASSVCSGEPNVWSWNMEQDALLLFDHKSKVIASFHESEGGNWREAREGGDPALGLVRLGD</sequence>
<organism evidence="3 4">
    <name type="scientific">Pseudovibrio ascidiaceicola</name>
    <dbReference type="NCBI Taxonomy" id="285279"/>
    <lineage>
        <taxon>Bacteria</taxon>
        <taxon>Pseudomonadati</taxon>
        <taxon>Pseudomonadota</taxon>
        <taxon>Alphaproteobacteria</taxon>
        <taxon>Hyphomicrobiales</taxon>
        <taxon>Stappiaceae</taxon>
        <taxon>Pseudovibrio</taxon>
    </lineage>
</organism>
<evidence type="ECO:0000259" key="2">
    <source>
        <dbReference type="Pfam" id="PF02974"/>
    </source>
</evidence>
<dbReference type="EMBL" id="FOSK01000009">
    <property type="protein sequence ID" value="SFK80082.1"/>
    <property type="molecule type" value="Genomic_DNA"/>
</dbReference>
<dbReference type="Pfam" id="PF02974">
    <property type="entry name" value="Inh"/>
    <property type="match status" value="1"/>
</dbReference>
<accession>A0A1I4CFU1</accession>
<evidence type="ECO:0000256" key="1">
    <source>
        <dbReference type="ARBA" id="ARBA00022729"/>
    </source>
</evidence>
<comment type="caution">
    <text evidence="3">The sequence shown here is derived from an EMBL/GenBank/DDBJ whole genome shotgun (WGS) entry which is preliminary data.</text>
</comment>
<keyword evidence="3" id="KW-0646">Protease inhibitor</keyword>
<gene>
    <name evidence="3" type="ORF">SAMN04488518_109137</name>
</gene>
<dbReference type="RefSeq" id="WP_093521355.1">
    <property type="nucleotide sequence ID" value="NZ_FOSK01000009.1"/>
</dbReference>
<protein>
    <submittedName>
        <fullName evidence="3">Protease inhibitor Inh</fullName>
    </submittedName>
</protein>
<dbReference type="SUPFAM" id="SSF50882">
    <property type="entry name" value="beta-Barrel protease inhibitors"/>
    <property type="match status" value="1"/>
</dbReference>
<feature type="domain" description="Alkaline proteinase inhibitor/ Outer membrane lipoprotein Omp19" evidence="2">
    <location>
        <begin position="56"/>
        <end position="138"/>
    </location>
</feature>
<dbReference type="InterPro" id="IPR016085">
    <property type="entry name" value="Protease_inh_B-barrel_dom"/>
</dbReference>
<evidence type="ECO:0000313" key="3">
    <source>
        <dbReference type="EMBL" id="SFK80082.1"/>
    </source>
</evidence>